<dbReference type="InParanoid" id="M1DFR1"/>
<feature type="region of interest" description="Disordered" evidence="1">
    <location>
        <begin position="84"/>
        <end position="115"/>
    </location>
</feature>
<dbReference type="EnsemblPlants" id="PGSC0003DMT400088333">
    <property type="protein sequence ID" value="PGSC0003DMT400088333"/>
    <property type="gene ID" value="PGSC0003DMG400037904"/>
</dbReference>
<dbReference type="Proteomes" id="UP000011115">
    <property type="component" value="Unassembled WGS sequence"/>
</dbReference>
<evidence type="ECO:0000313" key="2">
    <source>
        <dbReference type="EnsemblPlants" id="PGSC0003DMT400088333"/>
    </source>
</evidence>
<feature type="compositionally biased region" description="Acidic residues" evidence="1">
    <location>
        <begin position="95"/>
        <end position="115"/>
    </location>
</feature>
<dbReference type="Gramene" id="PGSC0003DMT400088333">
    <property type="protein sequence ID" value="PGSC0003DMT400088333"/>
    <property type="gene ID" value="PGSC0003DMG400037904"/>
</dbReference>
<keyword evidence="3" id="KW-1185">Reference proteome</keyword>
<reference evidence="2" key="2">
    <citation type="submission" date="2015-06" db="UniProtKB">
        <authorList>
            <consortium name="EnsemblPlants"/>
        </authorList>
    </citation>
    <scope>IDENTIFICATION</scope>
    <source>
        <strain evidence="2">DM1-3 516 R44</strain>
    </source>
</reference>
<dbReference type="PaxDb" id="4113-PGSC0003DMT400088333"/>
<sequence>MLFKMGHLAESADVCASQVEVAVHRLIERDIVASLSPIRAKLRENRELIIAHGLVIDILTVRVEACTVDLPEVSITELLAISEIPPATTTGDATTTDDDADFDSPETDEEELDTLDAEVCDDLEDLEGAMVQTVMEASLWDSSMVGSSGERDGDE</sequence>
<dbReference type="AlphaFoldDB" id="M1DFR1"/>
<protein>
    <submittedName>
        <fullName evidence="2">Polyprotein protein</fullName>
    </submittedName>
</protein>
<organism evidence="2 3">
    <name type="scientific">Solanum tuberosum</name>
    <name type="common">Potato</name>
    <dbReference type="NCBI Taxonomy" id="4113"/>
    <lineage>
        <taxon>Eukaryota</taxon>
        <taxon>Viridiplantae</taxon>
        <taxon>Streptophyta</taxon>
        <taxon>Embryophyta</taxon>
        <taxon>Tracheophyta</taxon>
        <taxon>Spermatophyta</taxon>
        <taxon>Magnoliopsida</taxon>
        <taxon>eudicotyledons</taxon>
        <taxon>Gunneridae</taxon>
        <taxon>Pentapetalae</taxon>
        <taxon>asterids</taxon>
        <taxon>lamiids</taxon>
        <taxon>Solanales</taxon>
        <taxon>Solanaceae</taxon>
        <taxon>Solanoideae</taxon>
        <taxon>Solaneae</taxon>
        <taxon>Solanum</taxon>
    </lineage>
</organism>
<feature type="compositionally biased region" description="Low complexity" evidence="1">
    <location>
        <begin position="85"/>
        <end position="94"/>
    </location>
</feature>
<evidence type="ECO:0000256" key="1">
    <source>
        <dbReference type="SAM" id="MobiDB-lite"/>
    </source>
</evidence>
<evidence type="ECO:0000313" key="3">
    <source>
        <dbReference type="Proteomes" id="UP000011115"/>
    </source>
</evidence>
<reference evidence="3" key="1">
    <citation type="journal article" date="2011" name="Nature">
        <title>Genome sequence and analysis of the tuber crop potato.</title>
        <authorList>
            <consortium name="The Potato Genome Sequencing Consortium"/>
        </authorList>
    </citation>
    <scope>NUCLEOTIDE SEQUENCE [LARGE SCALE GENOMIC DNA]</scope>
    <source>
        <strain evidence="3">cv. DM1-3 516 R44</strain>
    </source>
</reference>
<proteinExistence type="predicted"/>
<dbReference type="HOGENOM" id="CLU_029307_2_4_1"/>
<accession>M1DFR1</accession>
<name>M1DFR1_SOLTU</name>